<proteinExistence type="inferred from homology"/>
<dbReference type="Pfam" id="PF02545">
    <property type="entry name" value="Maf"/>
    <property type="match status" value="1"/>
</dbReference>
<dbReference type="EMBL" id="JAJEWP010000001">
    <property type="protein sequence ID" value="MCC2615626.1"/>
    <property type="molecule type" value="Genomic_DNA"/>
</dbReference>
<evidence type="ECO:0000256" key="1">
    <source>
        <dbReference type="ARBA" id="ARBA00004496"/>
    </source>
</evidence>
<comment type="caution">
    <text evidence="5">Lacks conserved residue(s) required for the propagation of feature annotation.</text>
</comment>
<gene>
    <name evidence="6" type="ORF">LJ739_05165</name>
</gene>
<reference evidence="6 7" key="1">
    <citation type="submission" date="2021-10" db="EMBL/GenBank/DDBJ databases">
        <title>Draft genome of Aestuariibacter halophilus JC2043.</title>
        <authorList>
            <person name="Emsley S.A."/>
            <person name="Pfannmuller K.M."/>
            <person name="Ushijima B."/>
            <person name="Saw J.H."/>
            <person name="Videau P."/>
        </authorList>
    </citation>
    <scope>NUCLEOTIDE SEQUENCE [LARGE SCALE GENOMIC DNA]</scope>
    <source>
        <strain evidence="6 7">JC2043</strain>
    </source>
</reference>
<comment type="subcellular location">
    <subcellularLocation>
        <location evidence="1 5">Cytoplasm</location>
    </subcellularLocation>
</comment>
<keyword evidence="2 5" id="KW-0963">Cytoplasm</keyword>
<feature type="site" description="Important for substrate specificity" evidence="5">
    <location>
        <position position="72"/>
    </location>
</feature>
<comment type="cofactor">
    <cofactor evidence="5">
        <name>a divalent metal cation</name>
        <dbReference type="ChEBI" id="CHEBI:60240"/>
    </cofactor>
</comment>
<sequence length="198" mass="21562">MLNVQWILASSSPYRRSLLTRLGHPFDCHSPDIDETAQAGESPEALVLRLAIEKARAVATEYPHALVIGSDQVACYNGAPVGKPGNRHKAISQLQQFSAKTITFYTGLAVIDGSTQQVHSTVEPFTVHFRALTDTQIANYVDTEQPYDCAGSFKSEGLGIALFERFDGRDPNALIGLPMMALCDLLLQANAYPLNQSP</sequence>
<keyword evidence="3 5" id="KW-0378">Hydrolase</keyword>
<comment type="caution">
    <text evidence="6">The sequence shown here is derived from an EMBL/GenBank/DDBJ whole genome shotgun (WGS) entry which is preliminary data.</text>
</comment>
<dbReference type="InterPro" id="IPR029001">
    <property type="entry name" value="ITPase-like_fam"/>
</dbReference>
<evidence type="ECO:0000256" key="2">
    <source>
        <dbReference type="ARBA" id="ARBA00022490"/>
    </source>
</evidence>
<keyword evidence="4 5" id="KW-0546">Nucleotide metabolism</keyword>
<dbReference type="PANTHER" id="PTHR43213">
    <property type="entry name" value="BIFUNCTIONAL DTTP/UTP PYROPHOSPHATASE/METHYLTRANSFERASE PROTEIN-RELATED"/>
    <property type="match status" value="1"/>
</dbReference>
<organism evidence="6 7">
    <name type="scientific">Fluctibacter halophilus</name>
    <dbReference type="NCBI Taxonomy" id="226011"/>
    <lineage>
        <taxon>Bacteria</taxon>
        <taxon>Pseudomonadati</taxon>
        <taxon>Pseudomonadota</taxon>
        <taxon>Gammaproteobacteria</taxon>
        <taxon>Alteromonadales</taxon>
        <taxon>Alteromonadaceae</taxon>
        <taxon>Fluctibacter</taxon>
    </lineage>
</organism>
<dbReference type="NCBIfam" id="TIGR00172">
    <property type="entry name" value="maf"/>
    <property type="match status" value="1"/>
</dbReference>
<evidence type="ECO:0000313" key="7">
    <source>
        <dbReference type="Proteomes" id="UP001520878"/>
    </source>
</evidence>
<dbReference type="RefSeq" id="WP_229159439.1">
    <property type="nucleotide sequence ID" value="NZ_JAJEWP010000001.1"/>
</dbReference>
<comment type="function">
    <text evidence="5">Nucleoside triphosphate pyrophosphatase that hydrolyzes 7-methyl-GTP (m(7)GTP). May have a dual role in cell division arrest and in preventing the incorporation of modified nucleotides into cellular nucleic acids.</text>
</comment>
<comment type="catalytic activity">
    <reaction evidence="5">
        <text>N(7)-methyl-GTP + H2O = N(7)-methyl-GMP + diphosphate + H(+)</text>
        <dbReference type="Rhea" id="RHEA:58744"/>
        <dbReference type="ChEBI" id="CHEBI:15377"/>
        <dbReference type="ChEBI" id="CHEBI:15378"/>
        <dbReference type="ChEBI" id="CHEBI:33019"/>
        <dbReference type="ChEBI" id="CHEBI:58285"/>
        <dbReference type="ChEBI" id="CHEBI:87133"/>
    </reaction>
</comment>
<evidence type="ECO:0000256" key="3">
    <source>
        <dbReference type="ARBA" id="ARBA00022801"/>
    </source>
</evidence>
<dbReference type="HAMAP" id="MF_00528">
    <property type="entry name" value="Maf"/>
    <property type="match status" value="1"/>
</dbReference>
<dbReference type="PIRSF" id="PIRSF006305">
    <property type="entry name" value="Maf"/>
    <property type="match status" value="1"/>
</dbReference>
<evidence type="ECO:0000313" key="6">
    <source>
        <dbReference type="EMBL" id="MCC2615626.1"/>
    </source>
</evidence>
<dbReference type="Proteomes" id="UP001520878">
    <property type="component" value="Unassembled WGS sequence"/>
</dbReference>
<accession>A0ABS8G6A9</accession>
<dbReference type="SUPFAM" id="SSF52972">
    <property type="entry name" value="ITPase-like"/>
    <property type="match status" value="1"/>
</dbReference>
<dbReference type="InterPro" id="IPR003697">
    <property type="entry name" value="Maf-like"/>
</dbReference>
<keyword evidence="7" id="KW-1185">Reference proteome</keyword>
<evidence type="ECO:0000256" key="5">
    <source>
        <dbReference type="HAMAP-Rule" id="MF_00528"/>
    </source>
</evidence>
<protein>
    <recommendedName>
        <fullName evidence="5">7-methyl-GTP pyrophosphatase</fullName>
        <shortName evidence="5">m(7)GTP pyrophosphatase</shortName>
        <ecNumber evidence="5">3.6.1.-</ecNumber>
    </recommendedName>
</protein>
<comment type="similarity">
    <text evidence="5">Belongs to the Maf family. YceF subfamily.</text>
</comment>
<feature type="site" description="Important for substrate specificity" evidence="5">
    <location>
        <position position="156"/>
    </location>
</feature>
<dbReference type="PANTHER" id="PTHR43213:SF10">
    <property type="entry name" value="7-METHYL-GTP PYROPHOSPHATASE"/>
    <property type="match status" value="1"/>
</dbReference>
<dbReference type="Gene3D" id="3.90.950.10">
    <property type="match status" value="1"/>
</dbReference>
<feature type="site" description="Important for substrate specificity" evidence="5">
    <location>
        <position position="14"/>
    </location>
</feature>
<name>A0ABS8G6A9_9ALTE</name>
<dbReference type="CDD" id="cd00555">
    <property type="entry name" value="Maf"/>
    <property type="match status" value="1"/>
</dbReference>
<evidence type="ECO:0000256" key="4">
    <source>
        <dbReference type="ARBA" id="ARBA00023080"/>
    </source>
</evidence>
<feature type="active site" description="Proton acceptor" evidence="5">
    <location>
        <position position="71"/>
    </location>
</feature>
<dbReference type="EC" id="3.6.1.-" evidence="5"/>